<dbReference type="Proteomes" id="UP000634136">
    <property type="component" value="Unassembled WGS sequence"/>
</dbReference>
<protein>
    <submittedName>
        <fullName evidence="1">Retrovirus-related Pol polyprotein from transposon 17.6</fullName>
    </submittedName>
</protein>
<name>A0A834WTE2_9FABA</name>
<proteinExistence type="predicted"/>
<dbReference type="EMBL" id="JAAIUW010000005">
    <property type="protein sequence ID" value="KAF7832178.1"/>
    <property type="molecule type" value="Genomic_DNA"/>
</dbReference>
<organism evidence="1 2">
    <name type="scientific">Senna tora</name>
    <dbReference type="NCBI Taxonomy" id="362788"/>
    <lineage>
        <taxon>Eukaryota</taxon>
        <taxon>Viridiplantae</taxon>
        <taxon>Streptophyta</taxon>
        <taxon>Embryophyta</taxon>
        <taxon>Tracheophyta</taxon>
        <taxon>Spermatophyta</taxon>
        <taxon>Magnoliopsida</taxon>
        <taxon>eudicotyledons</taxon>
        <taxon>Gunneridae</taxon>
        <taxon>Pentapetalae</taxon>
        <taxon>rosids</taxon>
        <taxon>fabids</taxon>
        <taxon>Fabales</taxon>
        <taxon>Fabaceae</taxon>
        <taxon>Caesalpinioideae</taxon>
        <taxon>Cassia clade</taxon>
        <taxon>Senna</taxon>
    </lineage>
</organism>
<dbReference type="PANTHER" id="PTHR33067:SF32">
    <property type="entry name" value="ASPARTIC PEPTIDASE DDI1-TYPE DOMAIN-CONTAINING PROTEIN"/>
    <property type="match status" value="1"/>
</dbReference>
<dbReference type="PANTHER" id="PTHR33067">
    <property type="entry name" value="RNA-DIRECTED DNA POLYMERASE-RELATED"/>
    <property type="match status" value="1"/>
</dbReference>
<dbReference type="AlphaFoldDB" id="A0A834WTE2"/>
<gene>
    <name evidence="1" type="ORF">G2W53_014511</name>
</gene>
<dbReference type="OrthoDB" id="1305902at2759"/>
<keyword evidence="2" id="KW-1185">Reference proteome</keyword>
<reference evidence="1" key="1">
    <citation type="submission" date="2020-09" db="EMBL/GenBank/DDBJ databases">
        <title>Genome-Enabled Discovery of Anthraquinone Biosynthesis in Senna tora.</title>
        <authorList>
            <person name="Kang S.-H."/>
            <person name="Pandey R.P."/>
            <person name="Lee C.-M."/>
            <person name="Sim J.-S."/>
            <person name="Jeong J.-T."/>
            <person name="Choi B.-S."/>
            <person name="Jung M."/>
            <person name="Ginzburg D."/>
            <person name="Zhao K."/>
            <person name="Won S.Y."/>
            <person name="Oh T.-J."/>
            <person name="Yu Y."/>
            <person name="Kim N.-H."/>
            <person name="Lee O.R."/>
            <person name="Lee T.-H."/>
            <person name="Bashyal P."/>
            <person name="Kim T.-S."/>
            <person name="Lee W.-H."/>
            <person name="Kawkins C."/>
            <person name="Kim C.-K."/>
            <person name="Kim J.S."/>
            <person name="Ahn B.O."/>
            <person name="Rhee S.Y."/>
            <person name="Sohng J.K."/>
        </authorList>
    </citation>
    <scope>NUCLEOTIDE SEQUENCE</scope>
    <source>
        <tissue evidence="1">Leaf</tissue>
    </source>
</reference>
<accession>A0A834WTE2</accession>
<evidence type="ECO:0000313" key="1">
    <source>
        <dbReference type="EMBL" id="KAF7832178.1"/>
    </source>
</evidence>
<comment type="caution">
    <text evidence="1">The sequence shown here is derived from an EMBL/GenBank/DDBJ whole genome shotgun (WGS) entry which is preliminary data.</text>
</comment>
<evidence type="ECO:0000313" key="2">
    <source>
        <dbReference type="Proteomes" id="UP000634136"/>
    </source>
</evidence>
<sequence>MDWSILLLISPKDPMRQLLDSHTQSIAKLETQIGQLANSIASRDKGKLPIFPMENPRGRTYHEETKAVTTLRSGKLIQNKVFLNEKVSSILQYNTPPKLKDPGVPTITCFIGDKRIDRALLGLCSSVNLIPYSVYEELGLGELLIGQLRCLEEELMMS</sequence>